<comment type="catalytic activity">
    <reaction evidence="25">
        <text>[GlcNAc-(1-&gt;4)-Mur2Ac(oyl-L-Ala-gamma-D-Glu-L-Lys-D-Ala-D-Ala)](n)-di-trans,octa-cis-undecaprenyl diphosphate + beta-D-GlcNAc-(1-&gt;4)-Mur2Ac(oyl-L-Ala-gamma-D-Glu-L-Lys-D-Ala-D-Ala)-di-trans,octa-cis-undecaprenyl diphosphate = [GlcNAc-(1-&gt;4)-Mur2Ac(oyl-L-Ala-gamma-D-Glu-L-Lys-D-Ala-D-Ala)](n+1)-di-trans,octa-cis-undecaprenyl diphosphate + di-trans,octa-cis-undecaprenyl diphosphate + H(+)</text>
        <dbReference type="Rhea" id="RHEA:23708"/>
        <dbReference type="Rhea" id="RHEA-COMP:9602"/>
        <dbReference type="Rhea" id="RHEA-COMP:9603"/>
        <dbReference type="ChEBI" id="CHEBI:15378"/>
        <dbReference type="ChEBI" id="CHEBI:58405"/>
        <dbReference type="ChEBI" id="CHEBI:60033"/>
        <dbReference type="ChEBI" id="CHEBI:78435"/>
        <dbReference type="EC" id="2.4.99.28"/>
    </reaction>
</comment>
<dbReference type="EC" id="3.4.16.4" evidence="5"/>
<gene>
    <name evidence="32" type="ORF">FJM51_15155</name>
</gene>
<keyword evidence="15" id="KW-0133">Cell shape</keyword>
<dbReference type="PANTHER" id="PTHR32282">
    <property type="entry name" value="BINDING PROTEIN TRANSPEPTIDASE, PUTATIVE-RELATED"/>
    <property type="match status" value="1"/>
</dbReference>
<keyword evidence="8" id="KW-0997">Cell inner membrane</keyword>
<keyword evidence="12" id="KW-0808">Transferase</keyword>
<evidence type="ECO:0000256" key="5">
    <source>
        <dbReference type="ARBA" id="ARBA00012448"/>
    </source>
</evidence>
<evidence type="ECO:0000256" key="8">
    <source>
        <dbReference type="ARBA" id="ARBA00022519"/>
    </source>
</evidence>
<evidence type="ECO:0000256" key="25">
    <source>
        <dbReference type="ARBA" id="ARBA00049902"/>
    </source>
</evidence>
<evidence type="ECO:0000256" key="22">
    <source>
        <dbReference type="ARBA" id="ARBA00023316"/>
    </source>
</evidence>
<evidence type="ECO:0000256" key="15">
    <source>
        <dbReference type="ARBA" id="ARBA00022960"/>
    </source>
</evidence>
<comment type="subcellular location">
    <subcellularLocation>
        <location evidence="1">Cell inner membrane</location>
        <topology evidence="1">Single-pass type II membrane protein</topology>
    </subcellularLocation>
</comment>
<feature type="region of interest" description="Disordered" evidence="27">
    <location>
        <begin position="829"/>
        <end position="848"/>
    </location>
</feature>
<keyword evidence="33" id="KW-1185">Reference proteome</keyword>
<sequence length="848" mass="92674">MLRLILRFLGLVFSWLAIGSVVGLVGLAALFVIYGRDLPDYQQLANYEPPTLSRIYSGEGELMDQFARERRIFTPIYEIPDLVKDAFISAEDKNFYQHRGFDPRGIAVAIYQAATQGGRLRGASTITQQVMKNFLLTGDRSGERKIKEIILATRLEKTLSKDQILELYLNEIFLGQNSYGVTAAAEVYFNKPLDELSLAEMAYLAALPQAPSFLHPVREKERAIARRNYVLDQMAQNGYVTQAQAEAAKAQDLVTVQGGGIPSGRGETPPRDYFTDEIRRQLSARFGDDELHTGGLTIRATVNPDLQAAAARALRAGLEDYDRGLKIYRGALAHIDPAEADLSTEAGWRKALSATRVPRDIEGWRPAVVLSLGDGSARIGIEGVDEGAEGNVLPFSDVSWARLRAENGRLRASSGIADTFEVGDVILVKRLATDSGERWSYRQIPAIQGGFMAMDTQTGRVLAMQGGFSYQSSVFNRATQALRQPGSSFKPFVYAAALDNGYSPATIVLDAPIEVSTPEGLWKPENSGNKYYGPTPMRTGLEQSRNLMTVRMAQQVGMETVAKYAHDFGIYDDMPPLLSYSLGAGETTLYKMVTAYAELANGGLKVEPTLVDRVQDRYGETIYRHDRRECDDCQGPTLSAASAPVIRTDAQRLLDPITDYQITSMLQGAAARGTSAATVGQMHMNLAGKTGTTNEAKDVWFIGYSPRIVAGCYMGYDTPRPLGKSAFGGTLCAPVFVDFMKVALAGQKPVRWDVPPGGYFIKIDRRSGQRLADNADGANVQAEYIRDGQQTVVGGYGDLVDGGWRMGSDVPLYEGAAQSQIERIQVRGQTRTLPSNPSMGSMSSGGLY</sequence>
<evidence type="ECO:0000256" key="6">
    <source>
        <dbReference type="ARBA" id="ARBA00018638"/>
    </source>
</evidence>
<dbReference type="InterPro" id="IPR001460">
    <property type="entry name" value="PCN-bd_Tpept"/>
</dbReference>
<feature type="domain" description="Penicillin-binding protein OB-like" evidence="31">
    <location>
        <begin position="328"/>
        <end position="447"/>
    </location>
</feature>
<dbReference type="SUPFAM" id="SSF56601">
    <property type="entry name" value="beta-lactamase/transpeptidase-like"/>
    <property type="match status" value="1"/>
</dbReference>
<dbReference type="InterPro" id="IPR031376">
    <property type="entry name" value="PCB_OB"/>
</dbReference>
<dbReference type="NCBIfam" id="TIGR02074">
    <property type="entry name" value="PBP_1a_fam"/>
    <property type="match status" value="1"/>
</dbReference>
<evidence type="ECO:0000313" key="33">
    <source>
        <dbReference type="Proteomes" id="UP000319255"/>
    </source>
</evidence>
<evidence type="ECO:0000256" key="21">
    <source>
        <dbReference type="ARBA" id="ARBA00023268"/>
    </source>
</evidence>
<dbReference type="GO" id="GO:0009002">
    <property type="term" value="F:serine-type D-Ala-D-Ala carboxypeptidase activity"/>
    <property type="evidence" value="ECO:0007669"/>
    <property type="project" value="UniProtKB-EC"/>
</dbReference>
<dbReference type="GO" id="GO:0071555">
    <property type="term" value="P:cell wall organization"/>
    <property type="evidence" value="ECO:0007669"/>
    <property type="project" value="UniProtKB-KW"/>
</dbReference>
<evidence type="ECO:0000256" key="23">
    <source>
        <dbReference type="ARBA" id="ARBA00034000"/>
    </source>
</evidence>
<keyword evidence="14" id="KW-0378">Hydrolase</keyword>
<evidence type="ECO:0000256" key="16">
    <source>
        <dbReference type="ARBA" id="ARBA00022968"/>
    </source>
</evidence>
<feature type="compositionally biased region" description="Low complexity" evidence="27">
    <location>
        <begin position="838"/>
        <end position="848"/>
    </location>
</feature>
<comment type="pathway">
    <text evidence="26">Glycan biosynthesis.</text>
</comment>
<dbReference type="OrthoDB" id="9766909at2"/>
<evidence type="ECO:0000256" key="17">
    <source>
        <dbReference type="ARBA" id="ARBA00022984"/>
    </source>
</evidence>
<feature type="domain" description="Penicillin-binding protein transpeptidase" evidence="29">
    <location>
        <begin position="449"/>
        <end position="740"/>
    </location>
</feature>
<keyword evidence="22" id="KW-0961">Cell wall biogenesis/degradation</keyword>
<feature type="transmembrane region" description="Helical" evidence="28">
    <location>
        <begin position="12"/>
        <end position="34"/>
    </location>
</feature>
<dbReference type="GO" id="GO:0008955">
    <property type="term" value="F:peptidoglycan glycosyltransferase activity"/>
    <property type="evidence" value="ECO:0007669"/>
    <property type="project" value="UniProtKB-EC"/>
</dbReference>
<evidence type="ECO:0000256" key="2">
    <source>
        <dbReference type="ARBA" id="ARBA00004752"/>
    </source>
</evidence>
<keyword evidence="9" id="KW-0121">Carboxypeptidase</keyword>
<dbReference type="UniPathway" id="UPA00219"/>
<dbReference type="GO" id="GO:0009252">
    <property type="term" value="P:peptidoglycan biosynthetic process"/>
    <property type="evidence" value="ECO:0007669"/>
    <property type="project" value="UniProtKB-UniPathway"/>
</dbReference>
<keyword evidence="20" id="KW-0046">Antibiotic resistance</keyword>
<protein>
    <recommendedName>
        <fullName evidence="6">Penicillin-binding protein 1A</fullName>
        <ecNumber evidence="24">2.4.99.28</ecNumber>
        <ecNumber evidence="5">3.4.16.4</ecNumber>
    </recommendedName>
</protein>
<dbReference type="Pfam" id="PF00912">
    <property type="entry name" value="Transgly"/>
    <property type="match status" value="1"/>
</dbReference>
<evidence type="ECO:0000256" key="11">
    <source>
        <dbReference type="ARBA" id="ARBA00022676"/>
    </source>
</evidence>
<dbReference type="GO" id="GO:0006508">
    <property type="term" value="P:proteolysis"/>
    <property type="evidence" value="ECO:0007669"/>
    <property type="project" value="UniProtKB-KW"/>
</dbReference>
<keyword evidence="18 28" id="KW-1133">Transmembrane helix</keyword>
<dbReference type="PANTHER" id="PTHR32282:SF27">
    <property type="entry name" value="PENICILLIN-BINDING PROTEIN 1A"/>
    <property type="match status" value="1"/>
</dbReference>
<comment type="catalytic activity">
    <reaction evidence="23">
        <text>Preferential cleavage: (Ac)2-L-Lys-D-Ala-|-D-Ala. Also transpeptidation of peptidyl-alanyl moieties that are N-acyl substituents of D-alanine.</text>
        <dbReference type="EC" id="3.4.16.4"/>
    </reaction>
</comment>
<evidence type="ECO:0000256" key="28">
    <source>
        <dbReference type="SAM" id="Phobius"/>
    </source>
</evidence>
<dbReference type="InterPro" id="IPR050396">
    <property type="entry name" value="Glycosyltr_51/Transpeptidase"/>
</dbReference>
<comment type="caution">
    <text evidence="32">The sequence shown here is derived from an EMBL/GenBank/DDBJ whole genome shotgun (WGS) entry which is preliminary data.</text>
</comment>
<dbReference type="GO" id="GO:0046677">
    <property type="term" value="P:response to antibiotic"/>
    <property type="evidence" value="ECO:0007669"/>
    <property type="project" value="UniProtKB-KW"/>
</dbReference>
<evidence type="ECO:0000256" key="20">
    <source>
        <dbReference type="ARBA" id="ARBA00023251"/>
    </source>
</evidence>
<dbReference type="SUPFAM" id="SSF53955">
    <property type="entry name" value="Lysozyme-like"/>
    <property type="match status" value="1"/>
</dbReference>
<dbReference type="EMBL" id="VFRP01000016">
    <property type="protein sequence ID" value="TPE49220.1"/>
    <property type="molecule type" value="Genomic_DNA"/>
</dbReference>
<keyword evidence="19 28" id="KW-0472">Membrane</keyword>
<evidence type="ECO:0000256" key="19">
    <source>
        <dbReference type="ARBA" id="ARBA00023136"/>
    </source>
</evidence>
<evidence type="ECO:0000256" key="1">
    <source>
        <dbReference type="ARBA" id="ARBA00004249"/>
    </source>
</evidence>
<dbReference type="Gene3D" id="3.40.710.10">
    <property type="entry name" value="DD-peptidase/beta-lactamase superfamily"/>
    <property type="match status" value="2"/>
</dbReference>
<proteinExistence type="inferred from homology"/>
<dbReference type="InterPro" id="IPR023346">
    <property type="entry name" value="Lysozyme-like_dom_sf"/>
</dbReference>
<dbReference type="InterPro" id="IPR001264">
    <property type="entry name" value="Glyco_trans_51"/>
</dbReference>
<evidence type="ECO:0000259" key="30">
    <source>
        <dbReference type="Pfam" id="PF00912"/>
    </source>
</evidence>
<dbReference type="GO" id="GO:0030288">
    <property type="term" value="C:outer membrane-bounded periplasmic space"/>
    <property type="evidence" value="ECO:0007669"/>
    <property type="project" value="TreeGrafter"/>
</dbReference>
<comment type="pathway">
    <text evidence="2">Cell wall biogenesis; peptidoglycan biosynthesis.</text>
</comment>
<keyword evidence="10" id="KW-0645">Protease</keyword>
<comment type="similarity">
    <text evidence="3">In the C-terminal section; belongs to the transpeptidase family.</text>
</comment>
<dbReference type="GO" id="GO:0008658">
    <property type="term" value="F:penicillin binding"/>
    <property type="evidence" value="ECO:0007669"/>
    <property type="project" value="InterPro"/>
</dbReference>
<dbReference type="InterPro" id="IPR036950">
    <property type="entry name" value="PBP_transglycosylase"/>
</dbReference>
<dbReference type="RefSeq" id="WP_140454985.1">
    <property type="nucleotide sequence ID" value="NZ_VFRP01000016.1"/>
</dbReference>
<evidence type="ECO:0000259" key="31">
    <source>
        <dbReference type="Pfam" id="PF17092"/>
    </source>
</evidence>
<comment type="similarity">
    <text evidence="4">In the N-terminal section; belongs to the glycosyltransferase 51 family.</text>
</comment>
<accession>A0A501WLE3</accession>
<dbReference type="EC" id="2.4.99.28" evidence="24"/>
<keyword evidence="21" id="KW-0511">Multifunctional enzyme</keyword>
<dbReference type="FunFam" id="1.10.3810.10:FF:000003">
    <property type="entry name" value="Penicillin-binding protein 1a"/>
    <property type="match status" value="1"/>
</dbReference>
<dbReference type="GO" id="GO:0008360">
    <property type="term" value="P:regulation of cell shape"/>
    <property type="evidence" value="ECO:0007669"/>
    <property type="project" value="UniProtKB-KW"/>
</dbReference>
<feature type="domain" description="Glycosyl transferase family 51" evidence="30">
    <location>
        <begin position="60"/>
        <end position="234"/>
    </location>
</feature>
<dbReference type="InterPro" id="IPR012338">
    <property type="entry name" value="Beta-lactam/transpept-like"/>
</dbReference>
<evidence type="ECO:0000256" key="4">
    <source>
        <dbReference type="ARBA" id="ARBA00007739"/>
    </source>
</evidence>
<evidence type="ECO:0000256" key="14">
    <source>
        <dbReference type="ARBA" id="ARBA00022801"/>
    </source>
</evidence>
<dbReference type="Pfam" id="PF17092">
    <property type="entry name" value="PCB_OB"/>
    <property type="match status" value="1"/>
</dbReference>
<evidence type="ECO:0000256" key="9">
    <source>
        <dbReference type="ARBA" id="ARBA00022645"/>
    </source>
</evidence>
<keyword evidence="13 28" id="KW-0812">Transmembrane</keyword>
<evidence type="ECO:0000256" key="13">
    <source>
        <dbReference type="ARBA" id="ARBA00022692"/>
    </source>
</evidence>
<evidence type="ECO:0000256" key="7">
    <source>
        <dbReference type="ARBA" id="ARBA00022475"/>
    </source>
</evidence>
<evidence type="ECO:0000256" key="10">
    <source>
        <dbReference type="ARBA" id="ARBA00022670"/>
    </source>
</evidence>
<reference evidence="32 33" key="1">
    <citation type="submission" date="2019-06" db="EMBL/GenBank/DDBJ databases">
        <title>A novel bacterium of genus Amaricoccus, isolated from marine sediment.</title>
        <authorList>
            <person name="Huang H."/>
            <person name="Mo K."/>
            <person name="Hu Y."/>
        </authorList>
    </citation>
    <scope>NUCLEOTIDE SEQUENCE [LARGE SCALE GENOMIC DNA]</scope>
    <source>
        <strain evidence="32 33">HB172011</strain>
    </source>
</reference>
<evidence type="ECO:0000256" key="18">
    <source>
        <dbReference type="ARBA" id="ARBA00022989"/>
    </source>
</evidence>
<keyword evidence="16" id="KW-0735">Signal-anchor</keyword>
<dbReference type="Gene3D" id="1.10.3810.10">
    <property type="entry name" value="Biosynthetic peptidoglycan transglycosylase-like"/>
    <property type="match status" value="1"/>
</dbReference>
<dbReference type="AlphaFoldDB" id="A0A501WLE3"/>
<dbReference type="Pfam" id="PF00905">
    <property type="entry name" value="Transpeptidase"/>
    <property type="match status" value="1"/>
</dbReference>
<dbReference type="GO" id="GO:0005886">
    <property type="term" value="C:plasma membrane"/>
    <property type="evidence" value="ECO:0007669"/>
    <property type="project" value="UniProtKB-SubCell"/>
</dbReference>
<keyword evidence="7" id="KW-1003">Cell membrane</keyword>
<evidence type="ECO:0000313" key="32">
    <source>
        <dbReference type="EMBL" id="TPE49220.1"/>
    </source>
</evidence>
<organism evidence="32 33">
    <name type="scientific">Amaricoccus solimangrovi</name>
    <dbReference type="NCBI Taxonomy" id="2589815"/>
    <lineage>
        <taxon>Bacteria</taxon>
        <taxon>Pseudomonadati</taxon>
        <taxon>Pseudomonadota</taxon>
        <taxon>Alphaproteobacteria</taxon>
        <taxon>Rhodobacterales</taxon>
        <taxon>Paracoccaceae</taxon>
        <taxon>Amaricoccus</taxon>
    </lineage>
</organism>
<name>A0A501WLE3_9RHOB</name>
<evidence type="ECO:0000256" key="24">
    <source>
        <dbReference type="ARBA" id="ARBA00044770"/>
    </source>
</evidence>
<evidence type="ECO:0000256" key="3">
    <source>
        <dbReference type="ARBA" id="ARBA00007090"/>
    </source>
</evidence>
<dbReference type="Proteomes" id="UP000319255">
    <property type="component" value="Unassembled WGS sequence"/>
</dbReference>
<keyword evidence="17" id="KW-0573">Peptidoglycan synthesis</keyword>
<evidence type="ECO:0000256" key="12">
    <source>
        <dbReference type="ARBA" id="ARBA00022679"/>
    </source>
</evidence>
<keyword evidence="11" id="KW-0328">Glycosyltransferase</keyword>
<evidence type="ECO:0000256" key="27">
    <source>
        <dbReference type="SAM" id="MobiDB-lite"/>
    </source>
</evidence>
<evidence type="ECO:0000256" key="26">
    <source>
        <dbReference type="ARBA" id="ARBA00060592"/>
    </source>
</evidence>
<evidence type="ECO:0000259" key="29">
    <source>
        <dbReference type="Pfam" id="PF00905"/>
    </source>
</evidence>